<protein>
    <submittedName>
        <fullName evidence="3">Unplaced genomic scaffold scaffold_1306, whole genome shotgun sequence</fullName>
    </submittedName>
</protein>
<evidence type="ECO:0000256" key="1">
    <source>
        <dbReference type="ARBA" id="ARBA00034736"/>
    </source>
</evidence>
<feature type="compositionally biased region" description="Pro residues" evidence="2">
    <location>
        <begin position="317"/>
        <end position="326"/>
    </location>
</feature>
<dbReference type="Proteomes" id="UP000054538">
    <property type="component" value="Unassembled WGS sequence"/>
</dbReference>
<evidence type="ECO:0000313" key="4">
    <source>
        <dbReference type="Proteomes" id="UP000054538"/>
    </source>
</evidence>
<comment type="similarity">
    <text evidence="1">Belongs to the TTI2 family.</text>
</comment>
<dbReference type="InParanoid" id="A0A0D0CWT4"/>
<gene>
    <name evidence="3" type="ORF">PAXRUDRAFT_833799</name>
</gene>
<dbReference type="PANTHER" id="PTHR32226">
    <property type="entry name" value="TELO2-INTERACTING PROTEIN 2"/>
    <property type="match status" value="1"/>
</dbReference>
<dbReference type="EMBL" id="KN826128">
    <property type="protein sequence ID" value="KIK79998.1"/>
    <property type="molecule type" value="Genomic_DNA"/>
</dbReference>
<reference evidence="3 4" key="1">
    <citation type="submission" date="2014-04" db="EMBL/GenBank/DDBJ databases">
        <authorList>
            <consortium name="DOE Joint Genome Institute"/>
            <person name="Kuo A."/>
            <person name="Kohler A."/>
            <person name="Jargeat P."/>
            <person name="Nagy L.G."/>
            <person name="Floudas D."/>
            <person name="Copeland A."/>
            <person name="Barry K.W."/>
            <person name="Cichocki N."/>
            <person name="Veneault-Fourrey C."/>
            <person name="LaButti K."/>
            <person name="Lindquist E.A."/>
            <person name="Lipzen A."/>
            <person name="Lundell T."/>
            <person name="Morin E."/>
            <person name="Murat C."/>
            <person name="Sun H."/>
            <person name="Tunlid A."/>
            <person name="Henrissat B."/>
            <person name="Grigoriev I.V."/>
            <person name="Hibbett D.S."/>
            <person name="Martin F."/>
            <person name="Nordberg H.P."/>
            <person name="Cantor M.N."/>
            <person name="Hua S.X."/>
        </authorList>
    </citation>
    <scope>NUCLEOTIDE SEQUENCE [LARGE SCALE GENOMIC DNA]</scope>
    <source>
        <strain evidence="3 4">Ve08.2h10</strain>
    </source>
</reference>
<feature type="region of interest" description="Disordered" evidence="2">
    <location>
        <begin position="317"/>
        <end position="350"/>
    </location>
</feature>
<name>A0A0D0CWT4_9AGAM</name>
<evidence type="ECO:0000256" key="2">
    <source>
        <dbReference type="SAM" id="MobiDB-lite"/>
    </source>
</evidence>
<dbReference type="GO" id="GO:0005634">
    <property type="term" value="C:nucleus"/>
    <property type="evidence" value="ECO:0007669"/>
    <property type="project" value="TreeGrafter"/>
</dbReference>
<accession>A0A0D0CWT4</accession>
<reference evidence="4" key="2">
    <citation type="submission" date="2015-01" db="EMBL/GenBank/DDBJ databases">
        <title>Evolutionary Origins and Diversification of the Mycorrhizal Mutualists.</title>
        <authorList>
            <consortium name="DOE Joint Genome Institute"/>
            <consortium name="Mycorrhizal Genomics Consortium"/>
            <person name="Kohler A."/>
            <person name="Kuo A."/>
            <person name="Nagy L.G."/>
            <person name="Floudas D."/>
            <person name="Copeland A."/>
            <person name="Barry K.W."/>
            <person name="Cichocki N."/>
            <person name="Veneault-Fourrey C."/>
            <person name="LaButti K."/>
            <person name="Lindquist E.A."/>
            <person name="Lipzen A."/>
            <person name="Lundell T."/>
            <person name="Morin E."/>
            <person name="Murat C."/>
            <person name="Riley R."/>
            <person name="Ohm R."/>
            <person name="Sun H."/>
            <person name="Tunlid A."/>
            <person name="Henrissat B."/>
            <person name="Grigoriev I.V."/>
            <person name="Hibbett D.S."/>
            <person name="Martin F."/>
        </authorList>
    </citation>
    <scope>NUCLEOTIDE SEQUENCE [LARGE SCALE GENOMIC DNA]</scope>
    <source>
        <strain evidence="4">Ve08.2h10</strain>
    </source>
</reference>
<dbReference type="InterPro" id="IPR018870">
    <property type="entry name" value="Tti2"/>
</dbReference>
<dbReference type="PANTHER" id="PTHR32226:SF2">
    <property type="entry name" value="TELO2-INTERACTING PROTEIN 2"/>
    <property type="match status" value="1"/>
</dbReference>
<dbReference type="OrthoDB" id="6417021at2759"/>
<dbReference type="HOGENOM" id="CLU_046584_0_0_1"/>
<keyword evidence="4" id="KW-1185">Reference proteome</keyword>
<proteinExistence type="inferred from homology"/>
<evidence type="ECO:0000313" key="3">
    <source>
        <dbReference type="EMBL" id="KIK79998.1"/>
    </source>
</evidence>
<dbReference type="Pfam" id="PF10521">
    <property type="entry name" value="Tti2"/>
    <property type="match status" value="1"/>
</dbReference>
<organism evidence="3 4">
    <name type="scientific">Paxillus rubicundulus Ve08.2h10</name>
    <dbReference type="NCBI Taxonomy" id="930991"/>
    <lineage>
        <taxon>Eukaryota</taxon>
        <taxon>Fungi</taxon>
        <taxon>Dikarya</taxon>
        <taxon>Basidiomycota</taxon>
        <taxon>Agaricomycotina</taxon>
        <taxon>Agaricomycetes</taxon>
        <taxon>Agaricomycetidae</taxon>
        <taxon>Boletales</taxon>
        <taxon>Paxilineae</taxon>
        <taxon>Paxillaceae</taxon>
        <taxon>Paxillus</taxon>
    </lineage>
</organism>
<sequence length="527" mass="57575">MTPTLKQVLDSLAVPPAFSQHKVTTDENVLTQLYTWKSNLQSVLNQLDSFDVSTLALSEQADLVRVLAPLTAVAQWSSPETRLVASALLRTLIPSRQLINHVLKYIVKPLFAPTPHPCLHTYTARILPRPADTQDTYVQQIWKEHPGLDEVVRWAVLNSEPSAYESTWPLLLPPVMSFLDDYQVLFKILGVRLVSNMLTRVPLELLLRTGVDALLFTSLTNSLNHLRDPLTPELIHIAVPTTLQLIDLANPSLFPHVISFHAQSHSNEPGQATELIHTLSPVHSKSLSTRFTRLSTLLSALLGTVIMYTPILLPPSPAPGPGPDPFADPEHVDTNSEKVADTQPPTKQPVNPTLVAAAQTLPAVLSALDIGGSRFLKGIIPVLAEWLALPIFSVTSVASAIGRMPSVGASVAHVAESTGQFEEDTRPSAPELALYFASLSSISVLFCTCTPRIGRWATTLVDALGRCWVGCLDAEGQSGDKRVLKDSLCLLKERLRETAVQLAELYPNVVEVCLRLDLSPTLIFHSP</sequence>
<dbReference type="GO" id="GO:0110078">
    <property type="term" value="C:TTT Hsp90 cochaperone complex"/>
    <property type="evidence" value="ECO:0007669"/>
    <property type="project" value="InterPro"/>
</dbReference>
<feature type="compositionally biased region" description="Basic and acidic residues" evidence="2">
    <location>
        <begin position="328"/>
        <end position="340"/>
    </location>
</feature>
<dbReference type="STRING" id="930991.A0A0D0CWT4"/>
<dbReference type="GO" id="GO:0005829">
    <property type="term" value="C:cytosol"/>
    <property type="evidence" value="ECO:0007669"/>
    <property type="project" value="TreeGrafter"/>
</dbReference>
<dbReference type="AlphaFoldDB" id="A0A0D0CWT4"/>